<dbReference type="EMBL" id="NIVC01000507">
    <property type="protein sequence ID" value="PAA81915.1"/>
    <property type="molecule type" value="Genomic_DNA"/>
</dbReference>
<sequence>MPNLANLAAAGQLRLAGAGSADLCAPGCLNGWLADGFCDRVCDRPECGHDSGDCGMEQLTVLTPAAHSGDNDTTWCQSGSANLTVPAGQSYLALNLSSLWPGSINQMSGSYEVASASAGASGSSATIRSANFYYRWRTLHLAAVVGAGAKMARLQLRPTGRPACSVQVHFSGLITQPLQQVEDDSSASNVTYRDGDEASAAFPKLMPEAGISILMELLAEVFTELNASQPISSTNNQTAQHLGRLNQLIAVLPSFRSSSAASGYFQTTTQPPPSLADHPTQPPPPLQLSQSADASSGEINMFDKSLKFTNKVLSGAFGYSVRKVPPHMPHFINSEAMQQLQDRFASQYSATSGHRFRSKDEMQYSFAYYSFLLHQLKNRSLSYALRELDRNGNGLLDEFEYRFGMVKVAKQTPVPEDSINASVQRYLSLCVYNISTNSSDAVNDTEPLQWKSKPLNKLSSCPWLQQVAENATKKQPIFSYQLEDDSSVWFKMLTASFESTNNHLQEVIHSPRKFLCLNDDMNYSDPGSASVQRLLHKFLSSYFPVPSEFELLSNYEATSIEPAVHQQRTKFLTQR</sequence>
<dbReference type="InterPro" id="IPR018247">
    <property type="entry name" value="EF_Hand_1_Ca_BS"/>
</dbReference>
<dbReference type="GO" id="GO:0005509">
    <property type="term" value="F:calcium ion binding"/>
    <property type="evidence" value="ECO:0007669"/>
    <property type="project" value="InterPro"/>
</dbReference>
<dbReference type="OrthoDB" id="263283at2759"/>
<feature type="domain" description="EF-hand" evidence="3">
    <location>
        <begin position="376"/>
        <end position="411"/>
    </location>
</feature>
<keyword evidence="5" id="KW-1185">Reference proteome</keyword>
<name>A0A267G7A9_9PLAT</name>
<keyword evidence="1" id="KW-0808">Transferase</keyword>
<dbReference type="InterPro" id="IPR031357">
    <property type="entry name" value="Stealth_CR3"/>
</dbReference>
<protein>
    <recommendedName>
        <fullName evidence="3">EF-hand domain-containing protein</fullName>
    </recommendedName>
</protein>
<dbReference type="GO" id="GO:0003976">
    <property type="term" value="F:UDP-N-acetylglucosamine-lysosomal-enzyme N-acetylglucosaminephosphotransferase activity"/>
    <property type="evidence" value="ECO:0007669"/>
    <property type="project" value="TreeGrafter"/>
</dbReference>
<evidence type="ECO:0000313" key="4">
    <source>
        <dbReference type="EMBL" id="PAA81915.1"/>
    </source>
</evidence>
<dbReference type="InterPro" id="IPR047141">
    <property type="entry name" value="Stealth"/>
</dbReference>
<feature type="region of interest" description="Disordered" evidence="2">
    <location>
        <begin position="262"/>
        <end position="294"/>
    </location>
</feature>
<dbReference type="Pfam" id="PF17102">
    <property type="entry name" value="Stealth_CR3"/>
    <property type="match status" value="1"/>
</dbReference>
<dbReference type="PROSITE" id="PS00018">
    <property type="entry name" value="EF_HAND_1"/>
    <property type="match status" value="1"/>
</dbReference>
<feature type="compositionally biased region" description="Pro residues" evidence="2">
    <location>
        <begin position="270"/>
        <end position="286"/>
    </location>
</feature>
<evidence type="ECO:0000259" key="3">
    <source>
        <dbReference type="PROSITE" id="PS50222"/>
    </source>
</evidence>
<dbReference type="GO" id="GO:0005794">
    <property type="term" value="C:Golgi apparatus"/>
    <property type="evidence" value="ECO:0007669"/>
    <property type="project" value="TreeGrafter"/>
</dbReference>
<reference evidence="4 5" key="1">
    <citation type="submission" date="2017-06" db="EMBL/GenBank/DDBJ databases">
        <title>A platform for efficient transgenesis in Macrostomum lignano, a flatworm model organism for stem cell research.</title>
        <authorList>
            <person name="Berezikov E."/>
        </authorList>
    </citation>
    <scope>NUCLEOTIDE SEQUENCE [LARGE SCALE GENOMIC DNA]</scope>
    <source>
        <strain evidence="4">DV1</strain>
        <tissue evidence="4">Whole organism</tissue>
    </source>
</reference>
<dbReference type="Proteomes" id="UP000215902">
    <property type="component" value="Unassembled WGS sequence"/>
</dbReference>
<proteinExistence type="predicted"/>
<dbReference type="PANTHER" id="PTHR24045:SF0">
    <property type="entry name" value="N-ACETYLGLUCOSAMINE-1-PHOSPHOTRANSFERASE SUBUNITS ALPHA_BETA"/>
    <property type="match status" value="1"/>
</dbReference>
<dbReference type="InterPro" id="IPR002048">
    <property type="entry name" value="EF_hand_dom"/>
</dbReference>
<dbReference type="Pfam" id="PF17103">
    <property type="entry name" value="Stealth_CR4"/>
    <property type="match status" value="1"/>
</dbReference>
<evidence type="ECO:0000256" key="1">
    <source>
        <dbReference type="ARBA" id="ARBA00022679"/>
    </source>
</evidence>
<dbReference type="GO" id="GO:0016256">
    <property type="term" value="P:N-glycan processing to lysosome"/>
    <property type="evidence" value="ECO:0007669"/>
    <property type="project" value="TreeGrafter"/>
</dbReference>
<dbReference type="PANTHER" id="PTHR24045">
    <property type="match status" value="1"/>
</dbReference>
<accession>A0A267G7A9</accession>
<comment type="caution">
    <text evidence="4">The sequence shown here is derived from an EMBL/GenBank/DDBJ whole genome shotgun (WGS) entry which is preliminary data.</text>
</comment>
<dbReference type="InterPro" id="IPR031356">
    <property type="entry name" value="Stealth_CR4"/>
</dbReference>
<evidence type="ECO:0000313" key="5">
    <source>
        <dbReference type="Proteomes" id="UP000215902"/>
    </source>
</evidence>
<dbReference type="STRING" id="282301.A0A267G7A9"/>
<dbReference type="PROSITE" id="PS50222">
    <property type="entry name" value="EF_HAND_2"/>
    <property type="match status" value="1"/>
</dbReference>
<evidence type="ECO:0000256" key="2">
    <source>
        <dbReference type="SAM" id="MobiDB-lite"/>
    </source>
</evidence>
<dbReference type="GO" id="GO:0046835">
    <property type="term" value="P:carbohydrate phosphorylation"/>
    <property type="evidence" value="ECO:0007669"/>
    <property type="project" value="TreeGrafter"/>
</dbReference>
<gene>
    <name evidence="4" type="ORF">BOX15_Mlig025312g1</name>
</gene>
<dbReference type="AlphaFoldDB" id="A0A267G7A9"/>
<dbReference type="Gene3D" id="4.10.470.20">
    <property type="match status" value="1"/>
</dbReference>
<organism evidence="4 5">
    <name type="scientific">Macrostomum lignano</name>
    <dbReference type="NCBI Taxonomy" id="282301"/>
    <lineage>
        <taxon>Eukaryota</taxon>
        <taxon>Metazoa</taxon>
        <taxon>Spiralia</taxon>
        <taxon>Lophotrochozoa</taxon>
        <taxon>Platyhelminthes</taxon>
        <taxon>Rhabditophora</taxon>
        <taxon>Macrostomorpha</taxon>
        <taxon>Macrostomida</taxon>
        <taxon>Macrostomidae</taxon>
        <taxon>Macrostomum</taxon>
    </lineage>
</organism>